<protein>
    <recommendedName>
        <fullName evidence="10">Site-specific integrase</fullName>
    </recommendedName>
</protein>
<evidence type="ECO:0000256" key="2">
    <source>
        <dbReference type="ARBA" id="ARBA00022908"/>
    </source>
</evidence>
<organism evidence="8 9">
    <name type="scientific">Paenibacillus selenitireducens</name>
    <dbReference type="NCBI Taxonomy" id="1324314"/>
    <lineage>
        <taxon>Bacteria</taxon>
        <taxon>Bacillati</taxon>
        <taxon>Bacillota</taxon>
        <taxon>Bacilli</taxon>
        <taxon>Bacillales</taxon>
        <taxon>Paenibacillaceae</taxon>
        <taxon>Paenibacillus</taxon>
    </lineage>
</organism>
<evidence type="ECO:0000256" key="4">
    <source>
        <dbReference type="ARBA" id="ARBA00023172"/>
    </source>
</evidence>
<dbReference type="InterPro" id="IPR011010">
    <property type="entry name" value="DNA_brk_join_enz"/>
</dbReference>
<name>A0A1T2XCS3_9BACL</name>
<evidence type="ECO:0000256" key="1">
    <source>
        <dbReference type="ARBA" id="ARBA00008857"/>
    </source>
</evidence>
<dbReference type="GO" id="GO:0003677">
    <property type="term" value="F:DNA binding"/>
    <property type="evidence" value="ECO:0007669"/>
    <property type="project" value="UniProtKB-UniRule"/>
</dbReference>
<comment type="caution">
    <text evidence="8">The sequence shown here is derived from an EMBL/GenBank/DDBJ whole genome shotgun (WGS) entry which is preliminary data.</text>
</comment>
<dbReference type="Pfam" id="PF14659">
    <property type="entry name" value="Phage_int_SAM_3"/>
    <property type="match status" value="1"/>
</dbReference>
<evidence type="ECO:0000256" key="5">
    <source>
        <dbReference type="PROSITE-ProRule" id="PRU01248"/>
    </source>
</evidence>
<dbReference type="STRING" id="1324314.BVG16_13610"/>
<evidence type="ECO:0000259" key="6">
    <source>
        <dbReference type="PROSITE" id="PS51898"/>
    </source>
</evidence>
<dbReference type="Gene3D" id="1.10.150.130">
    <property type="match status" value="1"/>
</dbReference>
<feature type="domain" description="Tyr recombinase" evidence="6">
    <location>
        <begin position="173"/>
        <end position="381"/>
    </location>
</feature>
<keyword evidence="3 5" id="KW-0238">DNA-binding</keyword>
<dbReference type="RefSeq" id="WP_078499227.1">
    <property type="nucleotide sequence ID" value="NZ_MSZX01000005.1"/>
</dbReference>
<keyword evidence="9" id="KW-1185">Reference proteome</keyword>
<dbReference type="InterPro" id="IPR050090">
    <property type="entry name" value="Tyrosine_recombinase_XerCD"/>
</dbReference>
<evidence type="ECO:0008006" key="10">
    <source>
        <dbReference type="Google" id="ProtNLM"/>
    </source>
</evidence>
<dbReference type="InterPro" id="IPR002104">
    <property type="entry name" value="Integrase_catalytic"/>
</dbReference>
<dbReference type="PROSITE" id="PS51898">
    <property type="entry name" value="TYR_RECOMBINASE"/>
    <property type="match status" value="1"/>
</dbReference>
<dbReference type="InterPro" id="IPR010998">
    <property type="entry name" value="Integrase_recombinase_N"/>
</dbReference>
<dbReference type="SUPFAM" id="SSF56349">
    <property type="entry name" value="DNA breaking-rejoining enzymes"/>
    <property type="match status" value="1"/>
</dbReference>
<sequence>MGWVEKRNNGFRLVVDINDPFGKRKRKTKVVHTNSKRIAEKELVIFEAELMKNISNNIDMKKINFEHFVEQWMEMYVNVHLEKTTQQNYSNYIYRRILPVFKHMYLNDIETIHIVMFLNDMFELKNQKKPVGQATRVYAYRVLRSLFQKAKEWYNIDPNPMDNVLKPKENSSPNVDAYTEEESRQIMIALQSENIQFRTLITLAFTTGMRRGELLGLEWKHIDFENDCIHIKQSIPVFVDGKPHVKSPKTKGSIRIVAIPNYVTLELKEYKKVWDSWKSENEDTWFEEGDFLFCNIRYHKNLGMPLFPKTLRERWQDFIKIRNPHIRYIRFHDIRHTSVSILINRGIHAKIISERVGHSKIGTTMDVYGHLMRTAEAKAADTFSDVFKV</sequence>
<evidence type="ECO:0000313" key="9">
    <source>
        <dbReference type="Proteomes" id="UP000190188"/>
    </source>
</evidence>
<keyword evidence="4" id="KW-0233">DNA recombination</keyword>
<dbReference type="PANTHER" id="PTHR30349">
    <property type="entry name" value="PHAGE INTEGRASE-RELATED"/>
    <property type="match status" value="1"/>
</dbReference>
<dbReference type="OrthoDB" id="9803188at2"/>
<evidence type="ECO:0000256" key="3">
    <source>
        <dbReference type="ARBA" id="ARBA00023125"/>
    </source>
</evidence>
<dbReference type="InterPro" id="IPR013762">
    <property type="entry name" value="Integrase-like_cat_sf"/>
</dbReference>
<dbReference type="EMBL" id="MSZX01000005">
    <property type="protein sequence ID" value="OPA77486.1"/>
    <property type="molecule type" value="Genomic_DNA"/>
</dbReference>
<evidence type="ECO:0000259" key="7">
    <source>
        <dbReference type="PROSITE" id="PS51900"/>
    </source>
</evidence>
<evidence type="ECO:0000313" key="8">
    <source>
        <dbReference type="EMBL" id="OPA77486.1"/>
    </source>
</evidence>
<dbReference type="Gene3D" id="1.10.443.10">
    <property type="entry name" value="Intergrase catalytic core"/>
    <property type="match status" value="1"/>
</dbReference>
<dbReference type="GO" id="GO:0015074">
    <property type="term" value="P:DNA integration"/>
    <property type="evidence" value="ECO:0007669"/>
    <property type="project" value="UniProtKB-KW"/>
</dbReference>
<keyword evidence="2" id="KW-0229">DNA integration</keyword>
<accession>A0A1T2XCS3</accession>
<dbReference type="PANTHER" id="PTHR30349:SF64">
    <property type="entry name" value="PROPHAGE INTEGRASE INTD-RELATED"/>
    <property type="match status" value="1"/>
</dbReference>
<dbReference type="GO" id="GO:0006310">
    <property type="term" value="P:DNA recombination"/>
    <property type="evidence" value="ECO:0007669"/>
    <property type="project" value="UniProtKB-KW"/>
</dbReference>
<dbReference type="AlphaFoldDB" id="A0A1T2XCS3"/>
<proteinExistence type="inferred from homology"/>
<dbReference type="Proteomes" id="UP000190188">
    <property type="component" value="Unassembled WGS sequence"/>
</dbReference>
<dbReference type="Pfam" id="PF00589">
    <property type="entry name" value="Phage_integrase"/>
    <property type="match status" value="1"/>
</dbReference>
<feature type="domain" description="Core-binding (CB)" evidence="7">
    <location>
        <begin position="63"/>
        <end position="151"/>
    </location>
</feature>
<dbReference type="PROSITE" id="PS51900">
    <property type="entry name" value="CB"/>
    <property type="match status" value="1"/>
</dbReference>
<reference evidence="8 9" key="1">
    <citation type="submission" date="2017-01" db="EMBL/GenBank/DDBJ databases">
        <title>Genome analysis of Paenibacillus selenitrireducens ES3-24.</title>
        <authorList>
            <person name="Xu D."/>
            <person name="Yao R."/>
            <person name="Zheng S."/>
        </authorList>
    </citation>
    <scope>NUCLEOTIDE SEQUENCE [LARGE SCALE GENOMIC DNA]</scope>
    <source>
        <strain evidence="8 9">ES3-24</strain>
    </source>
</reference>
<dbReference type="CDD" id="cd01189">
    <property type="entry name" value="INT_ICEBs1_C_like"/>
    <property type="match status" value="1"/>
</dbReference>
<gene>
    <name evidence="8" type="ORF">BVG16_13610</name>
</gene>
<dbReference type="InterPro" id="IPR044068">
    <property type="entry name" value="CB"/>
</dbReference>
<dbReference type="InterPro" id="IPR004107">
    <property type="entry name" value="Integrase_SAM-like_N"/>
</dbReference>
<comment type="similarity">
    <text evidence="1">Belongs to the 'phage' integrase family.</text>
</comment>